<proteinExistence type="predicted"/>
<evidence type="ECO:0000313" key="3">
    <source>
        <dbReference type="EnsemblMetazoa" id="AMEM006293-PA"/>
    </source>
</evidence>
<name>A0A182UZG4_ANOME</name>
<organism evidence="3 4">
    <name type="scientific">Anopheles merus</name>
    <name type="common">Mosquito</name>
    <dbReference type="NCBI Taxonomy" id="30066"/>
    <lineage>
        <taxon>Eukaryota</taxon>
        <taxon>Metazoa</taxon>
        <taxon>Ecdysozoa</taxon>
        <taxon>Arthropoda</taxon>
        <taxon>Hexapoda</taxon>
        <taxon>Insecta</taxon>
        <taxon>Pterygota</taxon>
        <taxon>Neoptera</taxon>
        <taxon>Endopterygota</taxon>
        <taxon>Diptera</taxon>
        <taxon>Nematocera</taxon>
        <taxon>Culicoidea</taxon>
        <taxon>Culicidae</taxon>
        <taxon>Anophelinae</taxon>
        <taxon>Anopheles</taxon>
    </lineage>
</organism>
<protein>
    <submittedName>
        <fullName evidence="3">Uncharacterized protein</fullName>
    </submittedName>
</protein>
<keyword evidence="2" id="KW-0812">Transmembrane</keyword>
<reference evidence="3" key="1">
    <citation type="submission" date="2020-05" db="UniProtKB">
        <authorList>
            <consortium name="EnsemblMetazoa"/>
        </authorList>
    </citation>
    <scope>IDENTIFICATION</scope>
    <source>
        <strain evidence="3">MAF</strain>
    </source>
</reference>
<keyword evidence="2" id="KW-0472">Membrane</keyword>
<keyword evidence="2" id="KW-1133">Transmembrane helix</keyword>
<sequence length="124" mass="13955">MATEHWGTPTGIGQGQRFVFQSTQEQQRPVKQQADARNTVQNGIEGGPREAAREKKQESFFAVGKLCLLTVAVPYPIWFFTRSRYQHQREPCAVDVAIVIWFSVFPGQQRKPGIVAPPDAIVLM</sequence>
<feature type="region of interest" description="Disordered" evidence="1">
    <location>
        <begin position="22"/>
        <end position="51"/>
    </location>
</feature>
<evidence type="ECO:0000313" key="4">
    <source>
        <dbReference type="Proteomes" id="UP000075903"/>
    </source>
</evidence>
<keyword evidence="4" id="KW-1185">Reference proteome</keyword>
<accession>A0A182UZG4</accession>
<evidence type="ECO:0000256" key="2">
    <source>
        <dbReference type="SAM" id="Phobius"/>
    </source>
</evidence>
<dbReference type="Proteomes" id="UP000075903">
    <property type="component" value="Unassembled WGS sequence"/>
</dbReference>
<dbReference type="AlphaFoldDB" id="A0A182UZG4"/>
<feature type="compositionally biased region" description="Polar residues" evidence="1">
    <location>
        <begin position="22"/>
        <end position="42"/>
    </location>
</feature>
<evidence type="ECO:0000256" key="1">
    <source>
        <dbReference type="SAM" id="MobiDB-lite"/>
    </source>
</evidence>
<dbReference type="EnsemblMetazoa" id="AMEM006293-RA">
    <property type="protein sequence ID" value="AMEM006293-PA"/>
    <property type="gene ID" value="AMEM006293"/>
</dbReference>
<dbReference type="VEuPathDB" id="VectorBase:AMEM006293"/>
<feature type="transmembrane region" description="Helical" evidence="2">
    <location>
        <begin position="60"/>
        <end position="80"/>
    </location>
</feature>